<dbReference type="SUPFAM" id="SSF47413">
    <property type="entry name" value="lambda repressor-like DNA-binding domains"/>
    <property type="match status" value="1"/>
</dbReference>
<evidence type="ECO:0000313" key="5">
    <source>
        <dbReference type="EMBL" id="GAA4177161.1"/>
    </source>
</evidence>
<dbReference type="SUPFAM" id="SSF53822">
    <property type="entry name" value="Periplasmic binding protein-like I"/>
    <property type="match status" value="1"/>
</dbReference>
<gene>
    <name evidence="5" type="ORF">GCM10022287_25510</name>
</gene>
<dbReference type="RefSeq" id="WP_344754991.1">
    <property type="nucleotide sequence ID" value="NZ_BAABBW010000004.1"/>
</dbReference>
<organism evidence="5 6">
    <name type="scientific">Gryllotalpicola koreensis</name>
    <dbReference type="NCBI Taxonomy" id="993086"/>
    <lineage>
        <taxon>Bacteria</taxon>
        <taxon>Bacillati</taxon>
        <taxon>Actinomycetota</taxon>
        <taxon>Actinomycetes</taxon>
        <taxon>Micrococcales</taxon>
        <taxon>Microbacteriaceae</taxon>
        <taxon>Gryllotalpicola</taxon>
    </lineage>
</organism>
<dbReference type="CDD" id="cd01574">
    <property type="entry name" value="PBP1_LacI"/>
    <property type="match status" value="1"/>
</dbReference>
<dbReference type="SMART" id="SM00354">
    <property type="entry name" value="HTH_LACI"/>
    <property type="match status" value="1"/>
</dbReference>
<evidence type="ECO:0000256" key="1">
    <source>
        <dbReference type="ARBA" id="ARBA00023015"/>
    </source>
</evidence>
<dbReference type="Gene3D" id="3.40.50.2300">
    <property type="match status" value="2"/>
</dbReference>
<dbReference type="PANTHER" id="PTHR30146:SF153">
    <property type="entry name" value="LACTOSE OPERON REPRESSOR"/>
    <property type="match status" value="1"/>
</dbReference>
<keyword evidence="2 5" id="KW-0238">DNA-binding</keyword>
<protein>
    <submittedName>
        <fullName evidence="5">LacI family DNA-binding transcriptional regulator</fullName>
    </submittedName>
</protein>
<dbReference type="InterPro" id="IPR000843">
    <property type="entry name" value="HTH_LacI"/>
</dbReference>
<dbReference type="Proteomes" id="UP001501079">
    <property type="component" value="Unassembled WGS sequence"/>
</dbReference>
<proteinExistence type="predicted"/>
<dbReference type="InterPro" id="IPR028082">
    <property type="entry name" value="Peripla_BP_I"/>
</dbReference>
<keyword evidence="6" id="KW-1185">Reference proteome</keyword>
<dbReference type="InterPro" id="IPR010982">
    <property type="entry name" value="Lambda_DNA-bd_dom_sf"/>
</dbReference>
<keyword evidence="1" id="KW-0805">Transcription regulation</keyword>
<evidence type="ECO:0000256" key="3">
    <source>
        <dbReference type="ARBA" id="ARBA00023163"/>
    </source>
</evidence>
<dbReference type="PANTHER" id="PTHR30146">
    <property type="entry name" value="LACI-RELATED TRANSCRIPTIONAL REPRESSOR"/>
    <property type="match status" value="1"/>
</dbReference>
<sequence>MEPGRAEGVTVSQSSGVDRLRAASMADVALLAGVSSQTVSRVSNGGIVAEKTRERVLAAMAELGYRPNSAARALKSGRFQSVGVLMFTLHNTGSIRILDTIAVEAAAGGYSIDLISLGDPTTGHITEALSRLEQEAVDGIILILEAHELLEHSIAFPARVPSVLVDSQSYDDRISVNADQKQGARLAVEHLLDLGHPTVWHVSGPTETSNAAAEREQSWRDTLRSRGLVAPPVLGGNWGAESGYKAGVELAANDEVSAVFCANDQIALGVLRAMHEHGRRVPDDVSVVGFDDTAESSQYWPPLTTVRQNFKVVGETAFALLREAMLGEAVEAGLRLVDNELVVRSSTAAYPGARAR</sequence>
<dbReference type="EMBL" id="BAABBW010000004">
    <property type="protein sequence ID" value="GAA4177161.1"/>
    <property type="molecule type" value="Genomic_DNA"/>
</dbReference>
<evidence type="ECO:0000313" key="6">
    <source>
        <dbReference type="Proteomes" id="UP001501079"/>
    </source>
</evidence>
<dbReference type="Gene3D" id="1.10.260.40">
    <property type="entry name" value="lambda repressor-like DNA-binding domains"/>
    <property type="match status" value="1"/>
</dbReference>
<evidence type="ECO:0000256" key="2">
    <source>
        <dbReference type="ARBA" id="ARBA00023125"/>
    </source>
</evidence>
<name>A0ABP8A3S7_9MICO</name>
<dbReference type="Pfam" id="PF13377">
    <property type="entry name" value="Peripla_BP_3"/>
    <property type="match status" value="1"/>
</dbReference>
<dbReference type="CDD" id="cd01392">
    <property type="entry name" value="HTH_LacI"/>
    <property type="match status" value="1"/>
</dbReference>
<dbReference type="GO" id="GO:0003677">
    <property type="term" value="F:DNA binding"/>
    <property type="evidence" value="ECO:0007669"/>
    <property type="project" value="UniProtKB-KW"/>
</dbReference>
<dbReference type="Pfam" id="PF00356">
    <property type="entry name" value="LacI"/>
    <property type="match status" value="1"/>
</dbReference>
<evidence type="ECO:0000259" key="4">
    <source>
        <dbReference type="PROSITE" id="PS50932"/>
    </source>
</evidence>
<keyword evidence="3" id="KW-0804">Transcription</keyword>
<feature type="domain" description="HTH lacI-type" evidence="4">
    <location>
        <begin position="23"/>
        <end position="76"/>
    </location>
</feature>
<comment type="caution">
    <text evidence="5">The sequence shown here is derived from an EMBL/GenBank/DDBJ whole genome shotgun (WGS) entry which is preliminary data.</text>
</comment>
<accession>A0ABP8A3S7</accession>
<reference evidence="6" key="1">
    <citation type="journal article" date="2019" name="Int. J. Syst. Evol. Microbiol.">
        <title>The Global Catalogue of Microorganisms (GCM) 10K type strain sequencing project: providing services to taxonomists for standard genome sequencing and annotation.</title>
        <authorList>
            <consortium name="The Broad Institute Genomics Platform"/>
            <consortium name="The Broad Institute Genome Sequencing Center for Infectious Disease"/>
            <person name="Wu L."/>
            <person name="Ma J."/>
        </authorList>
    </citation>
    <scope>NUCLEOTIDE SEQUENCE [LARGE SCALE GENOMIC DNA]</scope>
    <source>
        <strain evidence="6">JCM 17591</strain>
    </source>
</reference>
<dbReference type="PROSITE" id="PS50932">
    <property type="entry name" value="HTH_LACI_2"/>
    <property type="match status" value="1"/>
</dbReference>
<dbReference type="InterPro" id="IPR046335">
    <property type="entry name" value="LacI/GalR-like_sensor"/>
</dbReference>